<dbReference type="EMBL" id="MU266332">
    <property type="protein sequence ID" value="KAH7930385.1"/>
    <property type="molecule type" value="Genomic_DNA"/>
</dbReference>
<name>A0ACB8BWN5_9AGAM</name>
<organism evidence="1 2">
    <name type="scientific">Leucogyrophana mollusca</name>
    <dbReference type="NCBI Taxonomy" id="85980"/>
    <lineage>
        <taxon>Eukaryota</taxon>
        <taxon>Fungi</taxon>
        <taxon>Dikarya</taxon>
        <taxon>Basidiomycota</taxon>
        <taxon>Agaricomycotina</taxon>
        <taxon>Agaricomycetes</taxon>
        <taxon>Agaricomycetidae</taxon>
        <taxon>Boletales</taxon>
        <taxon>Boletales incertae sedis</taxon>
        <taxon>Leucogyrophana</taxon>
    </lineage>
</organism>
<evidence type="ECO:0000313" key="2">
    <source>
        <dbReference type="Proteomes" id="UP000790709"/>
    </source>
</evidence>
<evidence type="ECO:0000313" key="1">
    <source>
        <dbReference type="EMBL" id="KAH7930385.1"/>
    </source>
</evidence>
<dbReference type="Proteomes" id="UP000790709">
    <property type="component" value="Unassembled WGS sequence"/>
</dbReference>
<comment type="caution">
    <text evidence="1">The sequence shown here is derived from an EMBL/GenBank/DDBJ whole genome shotgun (WGS) entry which is preliminary data.</text>
</comment>
<reference evidence="1" key="1">
    <citation type="journal article" date="2021" name="New Phytol.">
        <title>Evolutionary innovations through gain and loss of genes in the ectomycorrhizal Boletales.</title>
        <authorList>
            <person name="Wu G."/>
            <person name="Miyauchi S."/>
            <person name="Morin E."/>
            <person name="Kuo A."/>
            <person name="Drula E."/>
            <person name="Varga T."/>
            <person name="Kohler A."/>
            <person name="Feng B."/>
            <person name="Cao Y."/>
            <person name="Lipzen A."/>
            <person name="Daum C."/>
            <person name="Hundley H."/>
            <person name="Pangilinan J."/>
            <person name="Johnson J."/>
            <person name="Barry K."/>
            <person name="LaButti K."/>
            <person name="Ng V."/>
            <person name="Ahrendt S."/>
            <person name="Min B."/>
            <person name="Choi I.G."/>
            <person name="Park H."/>
            <person name="Plett J.M."/>
            <person name="Magnuson J."/>
            <person name="Spatafora J.W."/>
            <person name="Nagy L.G."/>
            <person name="Henrissat B."/>
            <person name="Grigoriev I.V."/>
            <person name="Yang Z.L."/>
            <person name="Xu J."/>
            <person name="Martin F.M."/>
        </authorList>
    </citation>
    <scope>NUCLEOTIDE SEQUENCE</scope>
    <source>
        <strain evidence="1">KUC20120723A-06</strain>
    </source>
</reference>
<gene>
    <name evidence="1" type="ORF">BV22DRAFT_1000696</name>
</gene>
<sequence>MANLNRGVDVVDGYFPLNDPEIGSAYTNIARTAAYDVFPRNATPPVLFQPLTIRGTTFKNRIWVSPMCQYSSDNGHATDWHLVHLGGYASRGVGAIVIEATSVVPEGRISPEDAGLWTDSQIAPLKRIVNFAHSQGTKIGVQLAHAGRKASTLAPWVASNAAGTHKASTRVAQANEGGWPDDVYGPSNIPFASNYPQPKAMTKADIEHVEDAFVSAVERCKIIGFDFIEIHGAHGYLIHSFLSPLSNDRKDEYGGELANRLRFPLRVAQRVREAWGDKPLFVRISATDWAEGPELGDDGVWKQWGLEQSKIFVGELHKLGVDLIDTSSGGNWEKQNFTLCNGYQVPFAEALKSAYPQLAIGAVGLIVDPHQAESYLKDGKADVVFLARELMRDPHWALTAARALGVAVKPANQYERCWPEMLAPAK</sequence>
<proteinExistence type="predicted"/>
<keyword evidence="2" id="KW-1185">Reference proteome</keyword>
<accession>A0ACB8BWN5</accession>
<protein>
    <submittedName>
        <fullName evidence="1">NADH:flavin oxidoreductase 2</fullName>
    </submittedName>
</protein>